<dbReference type="PANTHER" id="PTHR34698:SF2">
    <property type="entry name" value="5-OXOPROLINASE SUBUNIT B"/>
    <property type="match status" value="1"/>
</dbReference>
<dbReference type="PANTHER" id="PTHR34698">
    <property type="entry name" value="5-OXOPROLINASE SUBUNIT B"/>
    <property type="match status" value="1"/>
</dbReference>
<dbReference type="EMBL" id="JAFBFH010000001">
    <property type="protein sequence ID" value="MBM7713126.1"/>
    <property type="molecule type" value="Genomic_DNA"/>
</dbReference>
<dbReference type="NCBIfam" id="TIGR00370">
    <property type="entry name" value="5-oxoprolinase subunit PxpB"/>
    <property type="match status" value="1"/>
</dbReference>
<evidence type="ECO:0000256" key="2">
    <source>
        <dbReference type="ARBA" id="ARBA00022801"/>
    </source>
</evidence>
<evidence type="ECO:0000256" key="3">
    <source>
        <dbReference type="ARBA" id="ARBA00022840"/>
    </source>
</evidence>
<dbReference type="InterPro" id="IPR003833">
    <property type="entry name" value="CT_C_D"/>
</dbReference>
<reference evidence="5 6" key="1">
    <citation type="submission" date="2021-01" db="EMBL/GenBank/DDBJ databases">
        <title>Genomic Encyclopedia of Type Strains, Phase IV (KMG-IV): sequencing the most valuable type-strain genomes for metagenomic binning, comparative biology and taxonomic classification.</title>
        <authorList>
            <person name="Goeker M."/>
        </authorList>
    </citation>
    <scope>NUCLEOTIDE SEQUENCE [LARGE SCALE GENOMIC DNA]</scope>
    <source>
        <strain evidence="5 6">DSM 105453</strain>
    </source>
</reference>
<dbReference type="Proteomes" id="UP000823485">
    <property type="component" value="Unassembled WGS sequence"/>
</dbReference>
<dbReference type="RefSeq" id="WP_077109822.1">
    <property type="nucleotide sequence ID" value="NZ_JAFBFH010000001.1"/>
</dbReference>
<accession>A0ABS2R0E7</accession>
<sequence>MNYHLKPFGDNAVVIHGGDEINPQTQNLVQSICEILERQHEEWLIEYVPAYTSVTLFYDIYKASKLAKKHEPPFETVSRRIHELLSSYTAEQKIRQRVIEIPVCYGGAFGPDLSYVAEHNGLTPEEVIDIHSTGNYTVYMIGFAPGFPFVGGMPEKIATPRRKTPRLKIPPRTVGIAGKQTGIYPIETPGGWQLIGRTPIELFYPGQEPPTLLQAGDKIQFKPISLKEYKQWEVQSQ</sequence>
<proteinExistence type="predicted"/>
<organism evidence="5 6">
    <name type="scientific">Siminovitchia thermophila</name>
    <dbReference type="NCBI Taxonomy" id="1245522"/>
    <lineage>
        <taxon>Bacteria</taxon>
        <taxon>Bacillati</taxon>
        <taxon>Bacillota</taxon>
        <taxon>Bacilli</taxon>
        <taxon>Bacillales</taxon>
        <taxon>Bacillaceae</taxon>
        <taxon>Siminovitchia</taxon>
    </lineage>
</organism>
<keyword evidence="1" id="KW-0547">Nucleotide-binding</keyword>
<protein>
    <submittedName>
        <fullName evidence="5">Inhibitor of KinA</fullName>
    </submittedName>
</protein>
<dbReference type="SMART" id="SM00796">
    <property type="entry name" value="AHS1"/>
    <property type="match status" value="1"/>
</dbReference>
<gene>
    <name evidence="5" type="ORF">JOC94_000092</name>
</gene>
<evidence type="ECO:0000256" key="1">
    <source>
        <dbReference type="ARBA" id="ARBA00022741"/>
    </source>
</evidence>
<evidence type="ECO:0000313" key="6">
    <source>
        <dbReference type="Proteomes" id="UP000823485"/>
    </source>
</evidence>
<keyword evidence="3" id="KW-0067">ATP-binding</keyword>
<keyword evidence="6" id="KW-1185">Reference proteome</keyword>
<dbReference type="InterPro" id="IPR029000">
    <property type="entry name" value="Cyclophilin-like_dom_sf"/>
</dbReference>
<keyword evidence="2" id="KW-0378">Hydrolase</keyword>
<dbReference type="InterPro" id="IPR010016">
    <property type="entry name" value="PxpB"/>
</dbReference>
<dbReference type="Gene3D" id="3.30.1360.40">
    <property type="match status" value="1"/>
</dbReference>
<name>A0ABS2R0E7_9BACI</name>
<dbReference type="SUPFAM" id="SSF160467">
    <property type="entry name" value="PH0987 N-terminal domain-like"/>
    <property type="match status" value="1"/>
</dbReference>
<evidence type="ECO:0000259" key="4">
    <source>
        <dbReference type="SMART" id="SM00796"/>
    </source>
</evidence>
<feature type="domain" description="Carboxyltransferase" evidence="4">
    <location>
        <begin position="3"/>
        <end position="213"/>
    </location>
</feature>
<dbReference type="SUPFAM" id="SSF50891">
    <property type="entry name" value="Cyclophilin-like"/>
    <property type="match status" value="1"/>
</dbReference>
<dbReference type="Pfam" id="PF02682">
    <property type="entry name" value="CT_C_D"/>
    <property type="match status" value="1"/>
</dbReference>
<dbReference type="Gene3D" id="2.40.100.10">
    <property type="entry name" value="Cyclophilin-like"/>
    <property type="match status" value="1"/>
</dbReference>
<comment type="caution">
    <text evidence="5">The sequence shown here is derived from an EMBL/GenBank/DDBJ whole genome shotgun (WGS) entry which is preliminary data.</text>
</comment>
<evidence type="ECO:0000313" key="5">
    <source>
        <dbReference type="EMBL" id="MBM7713126.1"/>
    </source>
</evidence>